<dbReference type="GO" id="GO:0005737">
    <property type="term" value="C:cytoplasm"/>
    <property type="evidence" value="ECO:0007669"/>
    <property type="project" value="TreeGrafter"/>
</dbReference>
<dbReference type="InterPro" id="IPR037158">
    <property type="entry name" value="Thr_synth_N_sf"/>
</dbReference>
<dbReference type="EC" id="4.2.3.1" evidence="2"/>
<reference evidence="2 3" key="1">
    <citation type="submission" date="2017-11" db="EMBL/GenBank/DDBJ databases">
        <title>Draft Genome Sequence of Lactobacillus curieae NBRC 111893 isolated from Koso, a Japanese sugar-Vegetable Fermented Beverage.</title>
        <authorList>
            <person name="Chiou T.Y."/>
            <person name="Oshima K."/>
            <person name="Suda W."/>
            <person name="Hattori M."/>
            <person name="Takahashi T."/>
        </authorList>
    </citation>
    <scope>NUCLEOTIDE SEQUENCE [LARGE SCALE GENOMIC DNA]</scope>
    <source>
        <strain evidence="2 3">NBRC111893</strain>
    </source>
</reference>
<gene>
    <name evidence="2" type="ORF">NBRC111893_649</name>
</gene>
<dbReference type="AlphaFoldDB" id="A0A401FJG0"/>
<name>A0A401FJG0_9LACO</name>
<accession>A0A401FJG0</accession>
<organism evidence="2 3">
    <name type="scientific">Lentilactobacillus kosonis</name>
    <dbReference type="NCBI Taxonomy" id="2810561"/>
    <lineage>
        <taxon>Bacteria</taxon>
        <taxon>Bacillati</taxon>
        <taxon>Bacillota</taxon>
        <taxon>Bacilli</taxon>
        <taxon>Lactobacillales</taxon>
        <taxon>Lactobacillaceae</taxon>
        <taxon>Lentilactobacillus</taxon>
    </lineage>
</organism>
<dbReference type="Pfam" id="PF14821">
    <property type="entry name" value="Thr_synth_N"/>
    <property type="match status" value="1"/>
</dbReference>
<dbReference type="Gene3D" id="3.40.50.1100">
    <property type="match status" value="1"/>
</dbReference>
<dbReference type="GO" id="GO:0004795">
    <property type="term" value="F:threonine synthase activity"/>
    <property type="evidence" value="ECO:0007669"/>
    <property type="project" value="UniProtKB-EC"/>
</dbReference>
<proteinExistence type="predicted"/>
<dbReference type="SUPFAM" id="SSF53686">
    <property type="entry name" value="Tryptophan synthase beta subunit-like PLP-dependent enzymes"/>
    <property type="match status" value="1"/>
</dbReference>
<dbReference type="Proteomes" id="UP000286974">
    <property type="component" value="Unassembled WGS sequence"/>
</dbReference>
<evidence type="ECO:0000259" key="1">
    <source>
        <dbReference type="Pfam" id="PF14821"/>
    </source>
</evidence>
<keyword evidence="2" id="KW-0456">Lyase</keyword>
<dbReference type="Gene3D" id="3.90.1380.10">
    <property type="entry name" value="Threonine synthase, N-terminal domain"/>
    <property type="match status" value="1"/>
</dbReference>
<dbReference type="PANTHER" id="PTHR43515:SF1">
    <property type="entry name" value="THREONINE SYNTHASE-LIKE 1"/>
    <property type="match status" value="1"/>
</dbReference>
<dbReference type="EMBL" id="BEXA01000001">
    <property type="protein sequence ID" value="GAY72503.1"/>
    <property type="molecule type" value="Genomic_DNA"/>
</dbReference>
<protein>
    <submittedName>
        <fullName evidence="2">Threonine synthase</fullName>
        <ecNumber evidence="2">4.2.3.1</ecNumber>
    </submittedName>
</protein>
<dbReference type="PANTHER" id="PTHR43515">
    <property type="entry name" value="THREONINE SYNTHASE-LIKE 1"/>
    <property type="match status" value="1"/>
</dbReference>
<keyword evidence="3" id="KW-1185">Reference proteome</keyword>
<feature type="domain" description="Threonine synthase N-terminal" evidence="1">
    <location>
        <begin position="5"/>
        <end position="80"/>
    </location>
</feature>
<dbReference type="InterPro" id="IPR036052">
    <property type="entry name" value="TrpB-like_PALP_sf"/>
</dbReference>
<dbReference type="GO" id="GO:1901605">
    <property type="term" value="P:alpha-amino acid metabolic process"/>
    <property type="evidence" value="ECO:0007669"/>
    <property type="project" value="UniProtKB-ARBA"/>
</dbReference>
<comment type="caution">
    <text evidence="2">The sequence shown here is derived from an EMBL/GenBank/DDBJ whole genome shotgun (WGS) entry which is preliminary data.</text>
</comment>
<evidence type="ECO:0000313" key="3">
    <source>
        <dbReference type="Proteomes" id="UP000286974"/>
    </source>
</evidence>
<sequence length="208" mass="23278">MERFYTSTRNHSFKISAKAAIKKGFADDKGLFVLPDLQENHIDIAKLPDLSYQEIANLVLEQLLPDFDHTEIADSVQLAYGNNFTDSEITPVNNVDNFHVLELFHGPTAAFKDIGLQLLPQLMQHSLSPNNQVMILTATSGDTGKAALEGFKDQPQIGITVFYPHKGSVKFSNSKWPLRVVTILMSLLFRVISMMLKQTLNDFLITAI</sequence>
<dbReference type="InterPro" id="IPR029144">
    <property type="entry name" value="Thr_synth_N"/>
</dbReference>
<evidence type="ECO:0000313" key="2">
    <source>
        <dbReference type="EMBL" id="GAY72503.1"/>
    </source>
</evidence>